<evidence type="ECO:0000313" key="2">
    <source>
        <dbReference type="EMBL" id="MFC6261904.1"/>
    </source>
</evidence>
<feature type="transmembrane region" description="Helical" evidence="1">
    <location>
        <begin position="61"/>
        <end position="85"/>
    </location>
</feature>
<keyword evidence="1" id="KW-0812">Transmembrane</keyword>
<feature type="transmembrane region" description="Helical" evidence="1">
    <location>
        <begin position="126"/>
        <end position="145"/>
    </location>
</feature>
<keyword evidence="3" id="KW-1185">Reference proteome</keyword>
<reference evidence="3" key="1">
    <citation type="journal article" date="2019" name="Int. J. Syst. Evol. Microbiol.">
        <title>The Global Catalogue of Microorganisms (GCM) 10K type strain sequencing project: providing services to taxonomists for standard genome sequencing and annotation.</title>
        <authorList>
            <consortium name="The Broad Institute Genomics Platform"/>
            <consortium name="The Broad Institute Genome Sequencing Center for Infectious Disease"/>
            <person name="Wu L."/>
            <person name="Ma J."/>
        </authorList>
    </citation>
    <scope>NUCLEOTIDE SEQUENCE [LARGE SCALE GENOMIC DNA]</scope>
    <source>
        <strain evidence="3">CCM 8908</strain>
    </source>
</reference>
<feature type="transmembrane region" description="Helical" evidence="1">
    <location>
        <begin position="196"/>
        <end position="217"/>
    </location>
</feature>
<feature type="transmembrane region" description="Helical" evidence="1">
    <location>
        <begin position="91"/>
        <end position="114"/>
    </location>
</feature>
<protein>
    <submittedName>
        <fullName evidence="2">Uncharacterized protein</fullName>
    </submittedName>
</protein>
<keyword evidence="1" id="KW-0472">Membrane</keyword>
<feature type="transmembrane region" description="Helical" evidence="1">
    <location>
        <begin position="28"/>
        <end position="49"/>
    </location>
</feature>
<evidence type="ECO:0000256" key="1">
    <source>
        <dbReference type="SAM" id="Phobius"/>
    </source>
</evidence>
<dbReference type="Proteomes" id="UP001596283">
    <property type="component" value="Unassembled WGS sequence"/>
</dbReference>
<proteinExistence type="predicted"/>
<evidence type="ECO:0000313" key="3">
    <source>
        <dbReference type="Proteomes" id="UP001596283"/>
    </source>
</evidence>
<keyword evidence="1" id="KW-1133">Transmembrane helix</keyword>
<organism evidence="2 3">
    <name type="scientific">Levilactobacillus fujinensis</name>
    <dbReference type="NCBI Taxonomy" id="2486024"/>
    <lineage>
        <taxon>Bacteria</taxon>
        <taxon>Bacillati</taxon>
        <taxon>Bacillota</taxon>
        <taxon>Bacilli</taxon>
        <taxon>Lactobacillales</taxon>
        <taxon>Lactobacillaceae</taxon>
        <taxon>Levilactobacillus</taxon>
    </lineage>
</organism>
<feature type="transmembrane region" description="Helical" evidence="1">
    <location>
        <begin position="151"/>
        <end position="175"/>
    </location>
</feature>
<name>A0ABW1TLF4_9LACO</name>
<accession>A0ABW1TLF4</accession>
<dbReference type="RefSeq" id="WP_125685940.1">
    <property type="nucleotide sequence ID" value="NZ_JBHSSI010000090.1"/>
</dbReference>
<feature type="transmembrane region" description="Helical" evidence="1">
    <location>
        <begin position="247"/>
        <end position="268"/>
    </location>
</feature>
<gene>
    <name evidence="2" type="ORF">ACFP1C_13310</name>
</gene>
<comment type="caution">
    <text evidence="2">The sequence shown here is derived from an EMBL/GenBank/DDBJ whole genome shotgun (WGS) entry which is preliminary data.</text>
</comment>
<sequence>MNRVITILTTLFIFLCMRVAYHFGGHELYKTLFLGLEIPSLGMVYLAFSGNRWSLKQFQKFPYLFTNLILLPFVACIVINASIPIPVVSKLIFSVFFIIKLIDTILIFFISDLLKDHVRSYAVYRELAWLCMGIMMLICLFLGFFDPTKSMIFSILVTLIIQSFSLDFFGLCKAMNHGNLNVEKYKNTLSPKEKDFFVLGKYASLVILFFIALSEFLVKSPPINNLICLILGSRTTPDGLINRGMRVSLVMLTLMLLSIGIFLIFKFLPKFFKKRIFNGFLP</sequence>
<dbReference type="EMBL" id="JBHSSI010000090">
    <property type="protein sequence ID" value="MFC6261904.1"/>
    <property type="molecule type" value="Genomic_DNA"/>
</dbReference>